<keyword evidence="2" id="KW-1185">Reference proteome</keyword>
<proteinExistence type="predicted"/>
<name>A0A165GP24_9BASI</name>
<dbReference type="OrthoDB" id="2733590at2759"/>
<organism evidence="1 2">
    <name type="scientific">Calocera cornea HHB12733</name>
    <dbReference type="NCBI Taxonomy" id="1353952"/>
    <lineage>
        <taxon>Eukaryota</taxon>
        <taxon>Fungi</taxon>
        <taxon>Dikarya</taxon>
        <taxon>Basidiomycota</taxon>
        <taxon>Agaricomycotina</taxon>
        <taxon>Dacrymycetes</taxon>
        <taxon>Dacrymycetales</taxon>
        <taxon>Dacrymycetaceae</taxon>
        <taxon>Calocera</taxon>
    </lineage>
</organism>
<dbReference type="InParanoid" id="A0A165GP24"/>
<gene>
    <name evidence="1" type="ORF">CALCODRAFT_241893</name>
</gene>
<accession>A0A165GP24</accession>
<dbReference type="AlphaFoldDB" id="A0A165GP24"/>
<protein>
    <submittedName>
        <fullName evidence="1">Uncharacterized protein</fullName>
    </submittedName>
</protein>
<sequence length="205" mass="22802">MPSPLTGVCFDASISGGEEVIFKGSRNARSRSDHQFLPQFLHYKESNMSATTELPSVDNIVWTKAISAKGAAYETGVANVAPSKPEDDDSVKAFQRGDKNPFTIKVHWPVGDNSNKIASVNLYDIAGIMKYKLYNNPGTGNWFQYVLDVQTNMNYKYKFKDEEGDEYTIDAFVNGWHYVKYNSTAPTIIQVSSKEGTGEEKTGSE</sequence>
<evidence type="ECO:0000313" key="2">
    <source>
        <dbReference type="Proteomes" id="UP000076842"/>
    </source>
</evidence>
<dbReference type="EMBL" id="KV423952">
    <property type="protein sequence ID" value="KZT58302.1"/>
    <property type="molecule type" value="Genomic_DNA"/>
</dbReference>
<evidence type="ECO:0000313" key="1">
    <source>
        <dbReference type="EMBL" id="KZT58302.1"/>
    </source>
</evidence>
<reference evidence="1 2" key="1">
    <citation type="journal article" date="2016" name="Mol. Biol. Evol.">
        <title>Comparative Genomics of Early-Diverging Mushroom-Forming Fungi Provides Insights into the Origins of Lignocellulose Decay Capabilities.</title>
        <authorList>
            <person name="Nagy L.G."/>
            <person name="Riley R."/>
            <person name="Tritt A."/>
            <person name="Adam C."/>
            <person name="Daum C."/>
            <person name="Floudas D."/>
            <person name="Sun H."/>
            <person name="Yadav J.S."/>
            <person name="Pangilinan J."/>
            <person name="Larsson K.H."/>
            <person name="Matsuura K."/>
            <person name="Barry K."/>
            <person name="Labutti K."/>
            <person name="Kuo R."/>
            <person name="Ohm R.A."/>
            <person name="Bhattacharya S.S."/>
            <person name="Shirouzu T."/>
            <person name="Yoshinaga Y."/>
            <person name="Martin F.M."/>
            <person name="Grigoriev I.V."/>
            <person name="Hibbett D.S."/>
        </authorList>
    </citation>
    <scope>NUCLEOTIDE SEQUENCE [LARGE SCALE GENOMIC DNA]</scope>
    <source>
        <strain evidence="1 2">HHB12733</strain>
    </source>
</reference>
<dbReference type="Proteomes" id="UP000076842">
    <property type="component" value="Unassembled WGS sequence"/>
</dbReference>